<comment type="caution">
    <text evidence="6">Lacks conserved residue(s) required for the propagation of feature annotation.</text>
</comment>
<evidence type="ECO:0000256" key="5">
    <source>
        <dbReference type="ARBA" id="ARBA00023136"/>
    </source>
</evidence>
<keyword evidence="8" id="KW-1185">Reference proteome</keyword>
<evidence type="ECO:0000313" key="7">
    <source>
        <dbReference type="EMBL" id="RJG03561.1"/>
    </source>
</evidence>
<feature type="transmembrane region" description="Helical" evidence="6">
    <location>
        <begin position="223"/>
        <end position="242"/>
    </location>
</feature>
<dbReference type="InterPro" id="IPR002994">
    <property type="entry name" value="Surf1/Shy1"/>
</dbReference>
<dbReference type="RefSeq" id="WP_119787052.1">
    <property type="nucleotide sequence ID" value="NZ_QYUQ01000002.1"/>
</dbReference>
<dbReference type="Proteomes" id="UP000266327">
    <property type="component" value="Unassembled WGS sequence"/>
</dbReference>
<dbReference type="Pfam" id="PF02104">
    <property type="entry name" value="SURF1"/>
    <property type="match status" value="1"/>
</dbReference>
<evidence type="ECO:0000256" key="1">
    <source>
        <dbReference type="ARBA" id="ARBA00004370"/>
    </source>
</evidence>
<keyword evidence="5 6" id="KW-0472">Membrane</keyword>
<dbReference type="CDD" id="cd06662">
    <property type="entry name" value="SURF1"/>
    <property type="match status" value="1"/>
</dbReference>
<evidence type="ECO:0000256" key="4">
    <source>
        <dbReference type="ARBA" id="ARBA00022989"/>
    </source>
</evidence>
<accession>A0A3A3G6J8</accession>
<evidence type="ECO:0000313" key="8">
    <source>
        <dbReference type="Proteomes" id="UP000266327"/>
    </source>
</evidence>
<reference evidence="8" key="1">
    <citation type="submission" date="2018-09" db="EMBL/GenBank/DDBJ databases">
        <authorList>
            <person name="Zhu H."/>
        </authorList>
    </citation>
    <scope>NUCLEOTIDE SEQUENCE [LARGE SCALE GENOMIC DNA]</scope>
    <source>
        <strain evidence="8">K1S02-23</strain>
    </source>
</reference>
<proteinExistence type="inferred from homology"/>
<sequence length="248" mass="26570">MPIRFRFSWIPFIAAVLAVALGVSLGHWQSRRAQEKEAIGAAMQARGAQPVVDLGAAVAADTTASAEEFRRVRVSGHFVGTWPLYLDNRPHERRAGLHLLMPFKIAGSNKTVLVARGWLPRDPVDRTRLPATPTPAGAVTIEGSIRSHPGRLYQFGASAPLQAGAIVQNVSVDEFAAASGLALLPFIIEQGGASGIAGAAGDGLVRDWPRPSHGADKHRGYAFQWYGLAAAAFIFFIVTGFLRGTRQQ</sequence>
<dbReference type="GO" id="GO:0005886">
    <property type="term" value="C:plasma membrane"/>
    <property type="evidence" value="ECO:0007669"/>
    <property type="project" value="UniProtKB-SubCell"/>
</dbReference>
<dbReference type="PANTHER" id="PTHR23427">
    <property type="entry name" value="SURFEIT LOCUS PROTEIN"/>
    <property type="match status" value="1"/>
</dbReference>
<name>A0A3A3G6J8_9BURK</name>
<evidence type="ECO:0000256" key="3">
    <source>
        <dbReference type="ARBA" id="ARBA00022692"/>
    </source>
</evidence>
<comment type="caution">
    <text evidence="7">The sequence shown here is derived from an EMBL/GenBank/DDBJ whole genome shotgun (WGS) entry which is preliminary data.</text>
</comment>
<comment type="subcellular location">
    <subcellularLocation>
        <location evidence="6">Cell membrane</location>
        <topology evidence="6">Multi-pass membrane protein</topology>
    </subcellularLocation>
    <subcellularLocation>
        <location evidence="1">Membrane</location>
    </subcellularLocation>
</comment>
<keyword evidence="3 6" id="KW-0812">Transmembrane</keyword>
<dbReference type="InterPro" id="IPR045214">
    <property type="entry name" value="Surf1/Surf4"/>
</dbReference>
<evidence type="ECO:0000256" key="2">
    <source>
        <dbReference type="ARBA" id="ARBA00007165"/>
    </source>
</evidence>
<dbReference type="EMBL" id="QYUQ01000002">
    <property type="protein sequence ID" value="RJG03561.1"/>
    <property type="molecule type" value="Genomic_DNA"/>
</dbReference>
<protein>
    <recommendedName>
        <fullName evidence="6">SURF1-like protein</fullName>
    </recommendedName>
</protein>
<dbReference type="OrthoDB" id="9789940at2"/>
<evidence type="ECO:0000256" key="6">
    <source>
        <dbReference type="RuleBase" id="RU363076"/>
    </source>
</evidence>
<dbReference type="PANTHER" id="PTHR23427:SF2">
    <property type="entry name" value="SURFEIT LOCUS PROTEIN 1"/>
    <property type="match status" value="1"/>
</dbReference>
<dbReference type="AlphaFoldDB" id="A0A3A3G6J8"/>
<keyword evidence="6" id="KW-1003">Cell membrane</keyword>
<dbReference type="PROSITE" id="PS50895">
    <property type="entry name" value="SURF1"/>
    <property type="match status" value="1"/>
</dbReference>
<comment type="similarity">
    <text evidence="2 6">Belongs to the SURF1 family.</text>
</comment>
<gene>
    <name evidence="7" type="ORF">D3878_19805</name>
</gene>
<keyword evidence="4 6" id="KW-1133">Transmembrane helix</keyword>
<organism evidence="7 8">
    <name type="scientific">Noviherbaspirillum sedimenti</name>
    <dbReference type="NCBI Taxonomy" id="2320865"/>
    <lineage>
        <taxon>Bacteria</taxon>
        <taxon>Pseudomonadati</taxon>
        <taxon>Pseudomonadota</taxon>
        <taxon>Betaproteobacteria</taxon>
        <taxon>Burkholderiales</taxon>
        <taxon>Oxalobacteraceae</taxon>
        <taxon>Noviherbaspirillum</taxon>
    </lineage>
</organism>